<reference evidence="2" key="1">
    <citation type="submission" date="2017-10" db="EMBL/GenBank/DDBJ databases">
        <title>Resolving the taxonomy of Roseburia spp., Eubacterium rectale and Agathobacter spp. through phylogenomic analysis.</title>
        <authorList>
            <person name="Sheridan P.O."/>
            <person name="Walker A.W."/>
            <person name="Duncan S.H."/>
            <person name="Scott K.P."/>
            <person name="Toole P.W.O."/>
            <person name="Luis P."/>
            <person name="Flint H.J."/>
        </authorList>
    </citation>
    <scope>NUCLEOTIDE SEQUENCE [LARGE SCALE GENOMIC DNA]</scope>
    <source>
        <strain evidence="2">JK10</strain>
    </source>
</reference>
<comment type="caution">
    <text evidence="2">The sequence shown here is derived from an EMBL/GenBank/DDBJ whole genome shotgun (WGS) entry which is preliminary data.</text>
</comment>
<keyword evidence="3" id="KW-1185">Reference proteome</keyword>
<protein>
    <recommendedName>
        <fullName evidence="1">IrrE N-terminal-like domain-containing protein</fullName>
    </recommendedName>
</protein>
<proteinExistence type="predicted"/>
<dbReference type="RefSeq" id="WP_099413173.1">
    <property type="nucleotide sequence ID" value="NZ_PDYH01000020.1"/>
</dbReference>
<dbReference type="EMBL" id="PDYH01000020">
    <property type="protein sequence ID" value="PHU40373.1"/>
    <property type="molecule type" value="Genomic_DNA"/>
</dbReference>
<gene>
    <name evidence="2" type="ORF">CSX00_06285</name>
</gene>
<accession>A0A2G3EB75</accession>
<sequence>MEKEKLLNILKFNEENARDIQLDCNLFYEMLGRDSAVVLSDIQTISRILFEKSGYKLLRMPLKNKEIGAFLLKLNDAKYVVINTSKSCANNNFALGHELYHTLIQQDDEYNSAEVYMENYDDNPNEMRANAFAGSIIMPKNDFILTSSLLTKISSEEVLNIHKYAGDLLNVLTLMNNYKTTYMSVVVRCYECDVFDKNDDEKMTFLLKNNDEKAIKKIFSEVSSRMPLGVQMEPSYLDDFKLLYEEAKHEGQKSLELGWITKEDLKYRLDGLQSAYQQVVEVR</sequence>
<dbReference type="AlphaFoldDB" id="A0A2G3EB75"/>
<organism evidence="2 3">
    <name type="scientific">Pseudobutyrivibrio ruminis</name>
    <dbReference type="NCBI Taxonomy" id="46206"/>
    <lineage>
        <taxon>Bacteria</taxon>
        <taxon>Bacillati</taxon>
        <taxon>Bacillota</taxon>
        <taxon>Clostridia</taxon>
        <taxon>Lachnospirales</taxon>
        <taxon>Lachnospiraceae</taxon>
        <taxon>Pseudobutyrivibrio</taxon>
    </lineage>
</organism>
<dbReference type="Gene3D" id="1.10.10.2910">
    <property type="match status" value="1"/>
</dbReference>
<evidence type="ECO:0000259" key="1">
    <source>
        <dbReference type="Pfam" id="PF06114"/>
    </source>
</evidence>
<dbReference type="Pfam" id="PF06114">
    <property type="entry name" value="Peptidase_M78"/>
    <property type="match status" value="1"/>
</dbReference>
<dbReference type="PANTHER" id="PTHR43236">
    <property type="entry name" value="ANTITOXIN HIGA1"/>
    <property type="match status" value="1"/>
</dbReference>
<evidence type="ECO:0000313" key="3">
    <source>
        <dbReference type="Proteomes" id="UP000224317"/>
    </source>
</evidence>
<dbReference type="PANTHER" id="PTHR43236:SF1">
    <property type="entry name" value="BLL7220 PROTEIN"/>
    <property type="match status" value="1"/>
</dbReference>
<dbReference type="InterPro" id="IPR010359">
    <property type="entry name" value="IrrE_HExxH"/>
</dbReference>
<feature type="domain" description="IrrE N-terminal-like" evidence="1">
    <location>
        <begin position="51"/>
        <end position="185"/>
    </location>
</feature>
<dbReference type="Proteomes" id="UP000224317">
    <property type="component" value="Unassembled WGS sequence"/>
</dbReference>
<dbReference type="InterPro" id="IPR052345">
    <property type="entry name" value="Rad_response_metalloprotease"/>
</dbReference>
<name>A0A2G3EB75_9FIRM</name>
<evidence type="ECO:0000313" key="2">
    <source>
        <dbReference type="EMBL" id="PHU40373.1"/>
    </source>
</evidence>